<comment type="caution">
    <text evidence="3">The sequence shown here is derived from an EMBL/GenBank/DDBJ whole genome shotgun (WGS) entry which is preliminary data.</text>
</comment>
<dbReference type="InterPro" id="IPR034079">
    <property type="entry name" value="R3H_KhpB"/>
</dbReference>
<evidence type="ECO:0000313" key="4">
    <source>
        <dbReference type="Proteomes" id="UP000249354"/>
    </source>
</evidence>
<dbReference type="SUPFAM" id="SSF82708">
    <property type="entry name" value="R3H domain"/>
    <property type="match status" value="1"/>
</dbReference>
<dbReference type="InterPro" id="IPR001374">
    <property type="entry name" value="R3H_dom"/>
</dbReference>
<feature type="domain" description="R3H" evidence="2">
    <location>
        <begin position="96"/>
        <end position="162"/>
    </location>
</feature>
<name>A0A2W4TSM3_9CYAN</name>
<dbReference type="Gene3D" id="3.30.300.20">
    <property type="match status" value="1"/>
</dbReference>
<feature type="compositionally biased region" description="Acidic residues" evidence="1">
    <location>
        <begin position="164"/>
        <end position="181"/>
    </location>
</feature>
<dbReference type="Gene3D" id="3.30.1370.50">
    <property type="entry name" value="R3H-like domain"/>
    <property type="match status" value="1"/>
</dbReference>
<evidence type="ECO:0000259" key="2">
    <source>
        <dbReference type="PROSITE" id="PS51061"/>
    </source>
</evidence>
<feature type="compositionally biased region" description="Basic and acidic residues" evidence="1">
    <location>
        <begin position="147"/>
        <end position="156"/>
    </location>
</feature>
<protein>
    <submittedName>
        <fullName evidence="3">RNA-binding protein</fullName>
    </submittedName>
</protein>
<dbReference type="GO" id="GO:0003723">
    <property type="term" value="F:RNA binding"/>
    <property type="evidence" value="ECO:0007669"/>
    <property type="project" value="InterPro"/>
</dbReference>
<dbReference type="PANTHER" id="PTHR35800">
    <property type="entry name" value="PROTEIN JAG"/>
    <property type="match status" value="1"/>
</dbReference>
<accession>A0A2W4TSM3</accession>
<dbReference type="InterPro" id="IPR039247">
    <property type="entry name" value="KhpB"/>
</dbReference>
<dbReference type="EMBL" id="QBMC01000157">
    <property type="protein sequence ID" value="PZO12156.1"/>
    <property type="molecule type" value="Genomic_DNA"/>
</dbReference>
<reference evidence="4" key="1">
    <citation type="submission" date="2018-04" db="EMBL/GenBank/DDBJ databases">
        <authorList>
            <person name="Cornet L."/>
        </authorList>
    </citation>
    <scope>NUCLEOTIDE SEQUENCE [LARGE SCALE GENOMIC DNA]</scope>
</reference>
<dbReference type="PROSITE" id="PS51061">
    <property type="entry name" value="R3H"/>
    <property type="match status" value="1"/>
</dbReference>
<gene>
    <name evidence="3" type="ORF">DCF25_18115</name>
</gene>
<dbReference type="InterPro" id="IPR038008">
    <property type="entry name" value="Jag_KH"/>
</dbReference>
<dbReference type="AlphaFoldDB" id="A0A2W4TSM3"/>
<dbReference type="Proteomes" id="UP000249354">
    <property type="component" value="Unassembled WGS sequence"/>
</dbReference>
<organism evidence="3 4">
    <name type="scientific">Leptolyngbya foveolarum</name>
    <dbReference type="NCBI Taxonomy" id="47253"/>
    <lineage>
        <taxon>Bacteria</taxon>
        <taxon>Bacillati</taxon>
        <taxon>Cyanobacteriota</taxon>
        <taxon>Cyanophyceae</taxon>
        <taxon>Leptolyngbyales</taxon>
        <taxon>Leptolyngbyaceae</taxon>
        <taxon>Leptolyngbya group</taxon>
        <taxon>Leptolyngbya</taxon>
    </lineage>
</organism>
<dbReference type="Pfam" id="PF01424">
    <property type="entry name" value="R3H"/>
    <property type="match status" value="1"/>
</dbReference>
<dbReference type="InterPro" id="IPR015946">
    <property type="entry name" value="KH_dom-like_a/b"/>
</dbReference>
<proteinExistence type="predicted"/>
<sequence length="181" mass="20107">MSNPIEEGVNWLTELLTLQGMNAEVKSEARNGDLGDDSYWLTIETDSLSEAQVEALIGERGQVLDSMQYLANATLNMGRAEDEQHAYTLEISGYRQQRQGELKTMADEAAEQVKASGEEYEMKGLSSAERRQLHGLLGEYEGLETFSRGREPERHLVVKLAGTDSEDDTANDDDIASDDDE</sequence>
<dbReference type="PANTHER" id="PTHR35800:SF1">
    <property type="entry name" value="RNA-BINDING PROTEIN KHPB"/>
    <property type="match status" value="1"/>
</dbReference>
<reference evidence="3 4" key="2">
    <citation type="submission" date="2018-06" db="EMBL/GenBank/DDBJ databases">
        <title>Metagenomic assembly of (sub)arctic Cyanobacteria and their associated microbiome from non-axenic cultures.</title>
        <authorList>
            <person name="Baurain D."/>
        </authorList>
    </citation>
    <scope>NUCLEOTIDE SEQUENCE [LARGE SCALE GENOMIC DNA]</scope>
    <source>
        <strain evidence="3">ULC129bin1</strain>
    </source>
</reference>
<dbReference type="InterPro" id="IPR036867">
    <property type="entry name" value="R3H_dom_sf"/>
</dbReference>
<dbReference type="SMART" id="SM00393">
    <property type="entry name" value="R3H"/>
    <property type="match status" value="1"/>
</dbReference>
<feature type="region of interest" description="Disordered" evidence="1">
    <location>
        <begin position="144"/>
        <end position="181"/>
    </location>
</feature>
<evidence type="ECO:0000313" key="3">
    <source>
        <dbReference type="EMBL" id="PZO12156.1"/>
    </source>
</evidence>
<evidence type="ECO:0000256" key="1">
    <source>
        <dbReference type="SAM" id="MobiDB-lite"/>
    </source>
</evidence>
<dbReference type="CDD" id="cd02414">
    <property type="entry name" value="KH-II_Jag"/>
    <property type="match status" value="1"/>
</dbReference>
<dbReference type="CDD" id="cd02644">
    <property type="entry name" value="R3H_jag"/>
    <property type="match status" value="1"/>
</dbReference>